<accession>A0A5J6PU35</accession>
<evidence type="ECO:0000313" key="2">
    <source>
        <dbReference type="Proteomes" id="UP000325713"/>
    </source>
</evidence>
<evidence type="ECO:0000313" key="1">
    <source>
        <dbReference type="EMBL" id="QEY26238.1"/>
    </source>
</evidence>
<dbReference type="EMBL" id="CP031700">
    <property type="protein sequence ID" value="QEY26238.1"/>
    <property type="molecule type" value="Genomic_DNA"/>
</dbReference>
<sequence>MDLNDFSPNCLSFLEKHQKTNISENEVIAFLKNHIPTITQLDWSNVTEKVEIPSVTPKKLKEVLIFILSYYEISLMDKFYILNVNDAVPFLESTFKEWLIFIDDLNFVDTIFLHIDMNFVIHWDFYNDLYAKKLEF</sequence>
<reference evidence="1 2" key="1">
    <citation type="submission" date="2018-08" db="EMBL/GenBank/DDBJ databases">
        <title>Neisseria zalophi ATCC BAA-2455 complete genome.</title>
        <authorList>
            <person name="Veseli I.A."/>
            <person name="Buttler R."/>
            <person name="Mascarenhas dos Santos A.C."/>
            <person name="Pombert J.-F."/>
        </authorList>
    </citation>
    <scope>NUCLEOTIDE SEQUENCE [LARGE SCALE GENOMIC DNA]</scope>
    <source>
        <strain evidence="1 2">ATCC BAA-2455</strain>
    </source>
</reference>
<keyword evidence="2" id="KW-1185">Reference proteome</keyword>
<name>A0A5J6PU35_9NEIS</name>
<dbReference type="Proteomes" id="UP000325713">
    <property type="component" value="Chromosome"/>
</dbReference>
<dbReference type="KEGG" id="nzl:D0T92_06685"/>
<dbReference type="AlphaFoldDB" id="A0A5J6PU35"/>
<proteinExistence type="predicted"/>
<protein>
    <submittedName>
        <fullName evidence="1">Uncharacterized protein</fullName>
    </submittedName>
</protein>
<dbReference type="RefSeq" id="WP_151051346.1">
    <property type="nucleotide sequence ID" value="NZ_CP031700.1"/>
</dbReference>
<gene>
    <name evidence="1" type="ORF">D0T92_06685</name>
</gene>
<organism evidence="1 2">
    <name type="scientific">Neisseria zalophi</name>
    <dbReference type="NCBI Taxonomy" id="640030"/>
    <lineage>
        <taxon>Bacteria</taxon>
        <taxon>Pseudomonadati</taxon>
        <taxon>Pseudomonadota</taxon>
        <taxon>Betaproteobacteria</taxon>
        <taxon>Neisseriales</taxon>
        <taxon>Neisseriaceae</taxon>
        <taxon>Neisseria</taxon>
    </lineage>
</organism>